<feature type="transmembrane region" description="Helical" evidence="8">
    <location>
        <begin position="485"/>
        <end position="508"/>
    </location>
</feature>
<dbReference type="SUPFAM" id="SSF56112">
    <property type="entry name" value="Protein kinase-like (PK-like)"/>
    <property type="match status" value="1"/>
</dbReference>
<keyword evidence="8" id="KW-0472">Membrane</keyword>
<dbReference type="Proteomes" id="UP001149140">
    <property type="component" value="Unassembled WGS sequence"/>
</dbReference>
<dbReference type="PROSITE" id="PS50011">
    <property type="entry name" value="PROTEIN_KINASE_DOM"/>
    <property type="match status" value="1"/>
</dbReference>
<gene>
    <name evidence="10" type="ORF">OM076_05985</name>
</gene>
<keyword evidence="5 10" id="KW-0418">Kinase</keyword>
<dbReference type="SMART" id="SM00220">
    <property type="entry name" value="S_TKc"/>
    <property type="match status" value="1"/>
</dbReference>
<keyword evidence="8" id="KW-1133">Transmembrane helix</keyword>
<feature type="transmembrane region" description="Helical" evidence="8">
    <location>
        <begin position="456"/>
        <end position="473"/>
    </location>
</feature>
<evidence type="ECO:0000256" key="3">
    <source>
        <dbReference type="ARBA" id="ARBA00022679"/>
    </source>
</evidence>
<dbReference type="PANTHER" id="PTHR43289:SF6">
    <property type="entry name" value="SERINE_THREONINE-PROTEIN KINASE NEKL-3"/>
    <property type="match status" value="1"/>
</dbReference>
<comment type="caution">
    <text evidence="10">The sequence shown here is derived from an EMBL/GenBank/DDBJ whole genome shotgun (WGS) entry which is preliminary data.</text>
</comment>
<keyword evidence="8" id="KW-0812">Transmembrane</keyword>
<feature type="transmembrane region" description="Helical" evidence="8">
    <location>
        <begin position="393"/>
        <end position="413"/>
    </location>
</feature>
<feature type="transmembrane region" description="Helical" evidence="8">
    <location>
        <begin position="612"/>
        <end position="632"/>
    </location>
</feature>
<dbReference type="AlphaFoldDB" id="A0A9X3MU77"/>
<evidence type="ECO:0000256" key="5">
    <source>
        <dbReference type="ARBA" id="ARBA00022777"/>
    </source>
</evidence>
<dbReference type="InterPro" id="IPR011009">
    <property type="entry name" value="Kinase-like_dom_sf"/>
</dbReference>
<feature type="domain" description="Protein kinase" evidence="9">
    <location>
        <begin position="63"/>
        <end position="323"/>
    </location>
</feature>
<feature type="transmembrane region" description="Helical" evidence="8">
    <location>
        <begin position="433"/>
        <end position="451"/>
    </location>
</feature>
<organism evidence="10 11">
    <name type="scientific">Solirubrobacter ginsenosidimutans</name>
    <dbReference type="NCBI Taxonomy" id="490573"/>
    <lineage>
        <taxon>Bacteria</taxon>
        <taxon>Bacillati</taxon>
        <taxon>Actinomycetota</taxon>
        <taxon>Thermoleophilia</taxon>
        <taxon>Solirubrobacterales</taxon>
        <taxon>Solirubrobacteraceae</taxon>
        <taxon>Solirubrobacter</taxon>
    </lineage>
</organism>
<sequence length="638" mass="67105">MARTKVSEPNKESCARWSDSEMIGGDGREIQPRRERRGGGDVTGLPPTGLDADPLIGAEIAQYRIDERIARGGMGVVYRAEHLRLGRTVALKVIAPELSQDQSYRARFELEAKSASAIDDPHAVPIFDYGEQEGRLYIVMRYVDGPDLSTLIEEEGALAAERAADFVAQAGQALGAAHAINVVHRDVKPANLLIDRVRGREHVFVTDFGLIRAASSSRSGLTRTGGVVGTLDFIAPEQIADDPVTAQTDVYALGCVLYFALSGEVPFPRGSDAAKLNAHLTVEPPDLSDKGLDPRLNPVLKTAMAKRPEDRFESAEAFGEAALAAVATSARFVRKTAAPKAKPEPEPAPPPKAPKPKAARKRAATPPPVPPPRDAPEAPAPEPVTSTGRNARLARLAAVLALVGVAAGAASMFMDTYDGYSNIVQNEKTTNDVIAFGLLALAAATAVALWVRRRPFGPGVVLAILATVAGYHASQSANWLDALKAPGIVAIASELLLVAGGVLGFAAGGTLRGEVPRRRLAAVLVLVGGLAAAGGIFIRLNPQWGGDVWDFTLRSKLPLLAFIGCLILLALVTFSRSTIGVGMLRTLAAALGFGYAGYITVVIFLATRSFGVGMVLVPVGLLVALLASLVAGRPARPA</sequence>
<keyword evidence="11" id="KW-1185">Reference proteome</keyword>
<dbReference type="InterPro" id="IPR008271">
    <property type="entry name" value="Ser/Thr_kinase_AS"/>
</dbReference>
<evidence type="ECO:0000256" key="7">
    <source>
        <dbReference type="SAM" id="MobiDB-lite"/>
    </source>
</evidence>
<feature type="compositionally biased region" description="Basic and acidic residues" evidence="7">
    <location>
        <begin position="26"/>
        <end position="39"/>
    </location>
</feature>
<name>A0A9X3MU77_9ACTN</name>
<feature type="region of interest" description="Disordered" evidence="7">
    <location>
        <begin position="1"/>
        <end position="48"/>
    </location>
</feature>
<dbReference type="EMBL" id="JAPDOD010000003">
    <property type="protein sequence ID" value="MDA0159803.1"/>
    <property type="molecule type" value="Genomic_DNA"/>
</dbReference>
<feature type="transmembrane region" description="Helical" evidence="8">
    <location>
        <begin position="587"/>
        <end position="606"/>
    </location>
</feature>
<evidence type="ECO:0000313" key="10">
    <source>
        <dbReference type="EMBL" id="MDA0159803.1"/>
    </source>
</evidence>
<dbReference type="Gene3D" id="1.10.510.10">
    <property type="entry name" value="Transferase(Phosphotransferase) domain 1"/>
    <property type="match status" value="1"/>
</dbReference>
<evidence type="ECO:0000256" key="6">
    <source>
        <dbReference type="ARBA" id="ARBA00022840"/>
    </source>
</evidence>
<keyword evidence="6" id="KW-0067">ATP-binding</keyword>
<feature type="compositionally biased region" description="Basic and acidic residues" evidence="7">
    <location>
        <begin position="1"/>
        <end position="14"/>
    </location>
</feature>
<dbReference type="GO" id="GO:0005524">
    <property type="term" value="F:ATP binding"/>
    <property type="evidence" value="ECO:0007669"/>
    <property type="project" value="UniProtKB-KW"/>
</dbReference>
<feature type="region of interest" description="Disordered" evidence="7">
    <location>
        <begin position="334"/>
        <end position="386"/>
    </location>
</feature>
<evidence type="ECO:0000256" key="2">
    <source>
        <dbReference type="ARBA" id="ARBA00022527"/>
    </source>
</evidence>
<dbReference type="RefSeq" id="WP_270038570.1">
    <property type="nucleotide sequence ID" value="NZ_JAPDOD010000003.1"/>
</dbReference>
<keyword evidence="3" id="KW-0808">Transferase</keyword>
<evidence type="ECO:0000256" key="1">
    <source>
        <dbReference type="ARBA" id="ARBA00012513"/>
    </source>
</evidence>
<protein>
    <recommendedName>
        <fullName evidence="1">non-specific serine/threonine protein kinase</fullName>
        <ecNumber evidence="1">2.7.11.1</ecNumber>
    </recommendedName>
</protein>
<dbReference type="PROSITE" id="PS00108">
    <property type="entry name" value="PROTEIN_KINASE_ST"/>
    <property type="match status" value="1"/>
</dbReference>
<evidence type="ECO:0000256" key="8">
    <source>
        <dbReference type="SAM" id="Phobius"/>
    </source>
</evidence>
<keyword evidence="2 10" id="KW-0723">Serine/threonine-protein kinase</keyword>
<dbReference type="CDD" id="cd14014">
    <property type="entry name" value="STKc_PknB_like"/>
    <property type="match status" value="1"/>
</dbReference>
<evidence type="ECO:0000259" key="9">
    <source>
        <dbReference type="PROSITE" id="PS50011"/>
    </source>
</evidence>
<evidence type="ECO:0000313" key="11">
    <source>
        <dbReference type="Proteomes" id="UP001149140"/>
    </source>
</evidence>
<accession>A0A9X3MU77</accession>
<proteinExistence type="predicted"/>
<dbReference type="Pfam" id="PF00069">
    <property type="entry name" value="Pkinase"/>
    <property type="match status" value="1"/>
</dbReference>
<keyword evidence="4" id="KW-0547">Nucleotide-binding</keyword>
<dbReference type="PANTHER" id="PTHR43289">
    <property type="entry name" value="MITOGEN-ACTIVATED PROTEIN KINASE KINASE KINASE 20-RELATED"/>
    <property type="match status" value="1"/>
</dbReference>
<dbReference type="InterPro" id="IPR000719">
    <property type="entry name" value="Prot_kinase_dom"/>
</dbReference>
<feature type="transmembrane region" description="Helical" evidence="8">
    <location>
        <begin position="558"/>
        <end position="575"/>
    </location>
</feature>
<dbReference type="GO" id="GO:0004674">
    <property type="term" value="F:protein serine/threonine kinase activity"/>
    <property type="evidence" value="ECO:0007669"/>
    <property type="project" value="UniProtKB-KW"/>
</dbReference>
<dbReference type="EC" id="2.7.11.1" evidence="1"/>
<reference evidence="10" key="1">
    <citation type="submission" date="2022-10" db="EMBL/GenBank/DDBJ databases">
        <title>The WGS of Solirubrobacter ginsenosidimutans DSM 21036.</title>
        <authorList>
            <person name="Jiang Z."/>
        </authorList>
    </citation>
    <scope>NUCLEOTIDE SEQUENCE</scope>
    <source>
        <strain evidence="10">DSM 21036</strain>
    </source>
</reference>
<feature type="compositionally biased region" description="Basic residues" evidence="7">
    <location>
        <begin position="354"/>
        <end position="363"/>
    </location>
</feature>
<feature type="transmembrane region" description="Helical" evidence="8">
    <location>
        <begin position="520"/>
        <end position="538"/>
    </location>
</feature>
<feature type="compositionally biased region" description="Pro residues" evidence="7">
    <location>
        <begin position="365"/>
        <end position="382"/>
    </location>
</feature>
<evidence type="ECO:0000256" key="4">
    <source>
        <dbReference type="ARBA" id="ARBA00022741"/>
    </source>
</evidence>
<dbReference type="Gene3D" id="3.30.200.20">
    <property type="entry name" value="Phosphorylase Kinase, domain 1"/>
    <property type="match status" value="1"/>
</dbReference>